<dbReference type="PANTHER" id="PTHR30265:SF2">
    <property type="entry name" value="TRANSCRIPTION TERMINATION_ANTITERMINATION PROTEIN NUSG"/>
    <property type="match status" value="1"/>
</dbReference>
<reference evidence="10" key="1">
    <citation type="submission" date="2022-06" db="EMBL/GenBank/DDBJ databases">
        <title>Complete Genome Sequence of Arcanobacterium pinnipediorum strain DSM 28752 isolated from a harbour seal.</title>
        <authorList>
            <person name="Borowiak M."/>
            <person name="Kreitlow A."/>
            <person name="Alssahen M."/>
            <person name="Malorny B."/>
            <person name="Laemmler C."/>
            <person name="Prenger-Berninghoff E."/>
            <person name="Siebert U."/>
            <person name="Ploetz M."/>
            <person name="Abdulmawjood A."/>
        </authorList>
    </citation>
    <scope>NUCLEOTIDE SEQUENCE</scope>
    <source>
        <strain evidence="10">DSM 28752</strain>
    </source>
</reference>
<evidence type="ECO:0000313" key="10">
    <source>
        <dbReference type="EMBL" id="USR79106.1"/>
    </source>
</evidence>
<dbReference type="PRINTS" id="PR00338">
    <property type="entry name" value="NUSGTNSCPFCT"/>
</dbReference>
<dbReference type="InterPro" id="IPR008991">
    <property type="entry name" value="Translation_prot_SH3-like_sf"/>
</dbReference>
<name>A0ABY5AHD0_9ACTO</name>
<dbReference type="Gene3D" id="3.30.70.940">
    <property type="entry name" value="NusG, N-terminal domain"/>
    <property type="match status" value="1"/>
</dbReference>
<organism evidence="10 11">
    <name type="scientific">Arcanobacterium pinnipediorum</name>
    <dbReference type="NCBI Taxonomy" id="1503041"/>
    <lineage>
        <taxon>Bacteria</taxon>
        <taxon>Bacillati</taxon>
        <taxon>Actinomycetota</taxon>
        <taxon>Actinomycetes</taxon>
        <taxon>Actinomycetales</taxon>
        <taxon>Actinomycetaceae</taxon>
        <taxon>Arcanobacterium</taxon>
    </lineage>
</organism>
<proteinExistence type="inferred from homology"/>
<evidence type="ECO:0000256" key="3">
    <source>
        <dbReference type="ARBA" id="ARBA00023015"/>
    </source>
</evidence>
<dbReference type="InterPro" id="IPR047050">
    <property type="entry name" value="NGN"/>
</dbReference>
<dbReference type="CDD" id="cd06091">
    <property type="entry name" value="KOW_NusG"/>
    <property type="match status" value="1"/>
</dbReference>
<sequence length="290" mass="31642">MSEEKLDNTQANPVFSDASAEQVSNIALPAEDDVFEAGVGEHDGIDVVADSQSSADLNPEAGEETAAVSAQPHHSEEASGAEDDSSVVTEEMVRAKLKGLPGRWYVLHTYAGYEKRVKHDLETRMRSLDMEDYIFQIEVPMEEVFEVKKGQRKLISRVRIPGYALIRMKMTDDSWRVVQDTNGVTGFVGNGRNPVALMPDEVVQMLTPVVEQEAAAAAQTAGTQVGSHGLTLEVEYSVGETVTLTTEPWMGMPATISQVDAVNQRLTVLMTLVGQETPVDLSFGQVKKMD</sequence>
<dbReference type="InterPro" id="IPR014722">
    <property type="entry name" value="Rib_uL2_dom2"/>
</dbReference>
<evidence type="ECO:0000256" key="5">
    <source>
        <dbReference type="HAMAP-Rule" id="MF_00948"/>
    </source>
</evidence>
<evidence type="ECO:0000256" key="7">
    <source>
        <dbReference type="RuleBase" id="RU000538"/>
    </source>
</evidence>
<dbReference type="PANTHER" id="PTHR30265">
    <property type="entry name" value="RHO-INTERACTING TRANSCRIPTION TERMINATION FACTOR NUSG"/>
    <property type="match status" value="1"/>
</dbReference>
<keyword evidence="1 5" id="KW-0806">Transcription termination</keyword>
<evidence type="ECO:0000256" key="4">
    <source>
        <dbReference type="ARBA" id="ARBA00023163"/>
    </source>
</evidence>
<dbReference type="SUPFAM" id="SSF50104">
    <property type="entry name" value="Translation proteins SH3-like domain"/>
    <property type="match status" value="1"/>
</dbReference>
<evidence type="ECO:0000256" key="6">
    <source>
        <dbReference type="NCBIfam" id="TIGR00922"/>
    </source>
</evidence>
<dbReference type="EMBL" id="CP099547">
    <property type="protein sequence ID" value="USR79106.1"/>
    <property type="molecule type" value="Genomic_DNA"/>
</dbReference>
<evidence type="ECO:0000259" key="9">
    <source>
        <dbReference type="SMART" id="SM00738"/>
    </source>
</evidence>
<keyword evidence="3 5" id="KW-0805">Transcription regulation</keyword>
<feature type="domain" description="NusG-like N-terminal" evidence="9">
    <location>
        <begin position="101"/>
        <end position="209"/>
    </location>
</feature>
<keyword evidence="2 5" id="KW-0889">Transcription antitermination</keyword>
<dbReference type="Pfam" id="PF02357">
    <property type="entry name" value="NusG"/>
    <property type="match status" value="1"/>
</dbReference>
<dbReference type="CDD" id="cd09891">
    <property type="entry name" value="NGN_Bact_1"/>
    <property type="match status" value="1"/>
</dbReference>
<dbReference type="InterPro" id="IPR043425">
    <property type="entry name" value="NusG-like"/>
</dbReference>
<dbReference type="Gene3D" id="2.30.30.30">
    <property type="match status" value="1"/>
</dbReference>
<accession>A0ABY5AHD0</accession>
<dbReference type="InterPro" id="IPR036735">
    <property type="entry name" value="NGN_dom_sf"/>
</dbReference>
<comment type="function">
    <text evidence="5 7">Participates in transcription elongation, termination and antitermination.</text>
</comment>
<protein>
    <recommendedName>
        <fullName evidence="5 6">Transcription termination/antitermination protein NusG</fullName>
    </recommendedName>
</protein>
<dbReference type="HAMAP" id="MF_00948">
    <property type="entry name" value="NusG"/>
    <property type="match status" value="1"/>
</dbReference>
<keyword evidence="4 5" id="KW-0804">Transcription</keyword>
<gene>
    <name evidence="5 10" type="primary">nusG</name>
    <name evidence="10" type="ORF">NG665_06865</name>
</gene>
<dbReference type="SUPFAM" id="SSF82679">
    <property type="entry name" value="N-utilization substance G protein NusG, N-terminal domain"/>
    <property type="match status" value="1"/>
</dbReference>
<evidence type="ECO:0000313" key="11">
    <source>
        <dbReference type="Proteomes" id="UP001056109"/>
    </source>
</evidence>
<evidence type="ECO:0000256" key="1">
    <source>
        <dbReference type="ARBA" id="ARBA00022472"/>
    </source>
</evidence>
<evidence type="ECO:0000256" key="2">
    <source>
        <dbReference type="ARBA" id="ARBA00022814"/>
    </source>
</evidence>
<dbReference type="RefSeq" id="WP_252672981.1">
    <property type="nucleotide sequence ID" value="NZ_CP099547.1"/>
</dbReference>
<evidence type="ECO:0000256" key="8">
    <source>
        <dbReference type="SAM" id="MobiDB-lite"/>
    </source>
</evidence>
<dbReference type="Proteomes" id="UP001056109">
    <property type="component" value="Chromosome"/>
</dbReference>
<dbReference type="SMART" id="SM00738">
    <property type="entry name" value="NGN"/>
    <property type="match status" value="1"/>
</dbReference>
<dbReference type="InterPro" id="IPR006645">
    <property type="entry name" value="NGN-like_dom"/>
</dbReference>
<comment type="similarity">
    <text evidence="5 7">Belongs to the NusG family.</text>
</comment>
<dbReference type="InterPro" id="IPR001062">
    <property type="entry name" value="Transcrpt_antiterm_NusG"/>
</dbReference>
<feature type="region of interest" description="Disordered" evidence="8">
    <location>
        <begin position="44"/>
        <end position="87"/>
    </location>
</feature>
<keyword evidence="11" id="KW-1185">Reference proteome</keyword>
<dbReference type="NCBIfam" id="TIGR00922">
    <property type="entry name" value="nusG"/>
    <property type="match status" value="1"/>
</dbReference>